<feature type="domain" description="BT-1020-like structural beta-sandwich" evidence="5">
    <location>
        <begin position="739"/>
        <end position="821"/>
    </location>
</feature>
<keyword evidence="7" id="KW-1185">Reference proteome</keyword>
<dbReference type="InterPro" id="IPR011050">
    <property type="entry name" value="Pectin_lyase_fold/virulence"/>
</dbReference>
<dbReference type="Pfam" id="PF22585">
    <property type="entry name" value="Sialidase-like_CBM"/>
    <property type="match status" value="3"/>
</dbReference>
<dbReference type="SUPFAM" id="SSF49899">
    <property type="entry name" value="Concanavalin A-like lectins/glucanases"/>
    <property type="match status" value="3"/>
</dbReference>
<feature type="domain" description="BT-1020-like structural beta-sandwich" evidence="5">
    <location>
        <begin position="1098"/>
        <end position="1201"/>
    </location>
</feature>
<evidence type="ECO:0000259" key="4">
    <source>
        <dbReference type="Pfam" id="PF00754"/>
    </source>
</evidence>
<feature type="domain" description="F5/8 type C" evidence="4">
    <location>
        <begin position="204"/>
        <end position="291"/>
    </location>
</feature>
<reference evidence="7" key="1">
    <citation type="journal article" date="2019" name="Int. J. Syst. Evol. Microbiol.">
        <title>The Global Catalogue of Microorganisms (GCM) 10K type strain sequencing project: providing services to taxonomists for standard genome sequencing and annotation.</title>
        <authorList>
            <consortium name="The Broad Institute Genomics Platform"/>
            <consortium name="The Broad Institute Genome Sequencing Center for Infectious Disease"/>
            <person name="Wu L."/>
            <person name="Ma J."/>
        </authorList>
    </citation>
    <scope>NUCLEOTIDE SEQUENCE [LARGE SCALE GENOMIC DNA]</scope>
    <source>
        <strain evidence="7">CGMCC 1.18575</strain>
    </source>
</reference>
<accession>A0ABW0HP65</accession>
<dbReference type="InterPro" id="IPR000421">
    <property type="entry name" value="FA58C"/>
</dbReference>
<evidence type="ECO:0000256" key="1">
    <source>
        <dbReference type="ARBA" id="ARBA00022737"/>
    </source>
</evidence>
<dbReference type="PANTHER" id="PTHR31736">
    <property type="match status" value="1"/>
</dbReference>
<dbReference type="PANTHER" id="PTHR31736:SF9">
    <property type="entry name" value="ENDO-XYLOGALACTURONAN HYDROLASE A-RELATED"/>
    <property type="match status" value="1"/>
</dbReference>
<evidence type="ECO:0000259" key="5">
    <source>
        <dbReference type="Pfam" id="PF22585"/>
    </source>
</evidence>
<keyword evidence="1" id="KW-0677">Repeat</keyword>
<dbReference type="Gene3D" id="2.60.120.200">
    <property type="match status" value="3"/>
</dbReference>
<dbReference type="Gene3D" id="2.60.350.10">
    <property type="entry name" value="Dextranase, N-terminal"/>
    <property type="match status" value="1"/>
</dbReference>
<dbReference type="Gene3D" id="2.60.120.260">
    <property type="entry name" value="Galactose-binding domain-like"/>
    <property type="match status" value="1"/>
</dbReference>
<keyword evidence="3" id="KW-0624">Polysaccharide degradation</keyword>
<dbReference type="Pfam" id="PF00754">
    <property type="entry name" value="F5_F8_type_C"/>
    <property type="match status" value="1"/>
</dbReference>
<dbReference type="SUPFAM" id="SSF51126">
    <property type="entry name" value="Pectin lyase-like"/>
    <property type="match status" value="1"/>
</dbReference>
<dbReference type="InterPro" id="IPR012334">
    <property type="entry name" value="Pectin_lyas_fold"/>
</dbReference>
<dbReference type="InterPro" id="IPR008979">
    <property type="entry name" value="Galactose-bd-like_sf"/>
</dbReference>
<sequence length="1219" mass="130230">MKKVLLLLLSLVFVFSMFFVSPIPGSEPTVSADPLNQLNVWSPPSGTPANTKFTVQVRESGQSQWTDLFEYNVKVGHQNVAKVDSSMVNFDFAGTVDVKVTYNGGTVNSYVIGPESYGIQSSRSGNTITFSMTQNNDAPRNAVVRINGDWEQDVLHIVTNPPEQNPVDPNASNVYVVQPGAEVPLQLPAGKDTYYFALGNHTLTPGLWVEVDLGASYPVSSIGLNQGKSLSGGASAPVTPQKFIVETKASAGASYTTAYDGTGNSQTGNITRNFTEVQARYVRLRLLGNNGTARDIFSSFVSEFAVYATGSSTNLALNHATAGAMPGYAKAVDGSSTTQYDSTSEYGNWHAGETFFLSKSNYTAYIAAGAIVHGSIMSDGLSNVTVRGRGILDGSQLTHLPETLAESRVGAIWLIGGSDHLVEGITITDFPMWNVVMNFTDRPIARNIHIFGSNINADGIHMSASKDGSITGVFIRTCDDHIVMYHYGPTSGIAVRNSVFWGDDAHIILLGLGEKSNSDITNMTFENLDVLTQQGVYIVDKFTGVMKLWASSGNSIKNILFKDIRVEAFRSPEKSKVFHFRTDQLSPGVGKGKSVEDVVLDNVTYNGSGEQPSLLYGVDANSYIKNIYIRNYKRQGVLAHDAASANLTADSQVSNVFFENTQWDDRFDGQITGAAPTGWSSTSGVTVQAAPGGATGSSVRVQKTGTQAVVTGRALAPAIDGDVAVQAKMYMTDKTNWKSIIVENSSGQTLLQVGFDSGGNIFSNQGTVYSARMAYNTNQWYAVKAVVHTLTDTYDLYVDGTQILTGAALETATSNVGQVKFGSAETAAGTYYFDDVSVAKVTEAVFGTGTPGVLVDESFDSAVTGNSPAGWSIVKGASSSVTVQNVPSGTDKSVRVLKSGTDPVIAMKPFEPTAGRLTIEAKINISDKTNWKSLIINNGIDQELLQVGFDSGGNIYRNNGTSFSTLMTYDTDRWYAIKVVIDTATDKYDLYIDGSLKAAGYALEAATDNVGIVKFGSAEAANGTFYFDQVKVTIGGTLASQLIDDNFESDTVGNAPGNWSASSGITVVQQSGGSNKYVRVLKSSSSAIVAGKSFASQSGKVTVSADMRFADKNNWKSMIVEDSGGQTLVQIGFDSGGHIYCNNGSSYSYFTSYNTNQWYAVKVIVDTVADTYELYIDGVRQLNGNALVNATANVSQVKFGSAETPSGSYDFDNVKVTAS</sequence>
<dbReference type="SUPFAM" id="SSF49785">
    <property type="entry name" value="Galactose-binding domain-like"/>
    <property type="match status" value="1"/>
</dbReference>
<feature type="domain" description="BT-1020-like structural beta-sandwich" evidence="5">
    <location>
        <begin position="934"/>
        <end position="1000"/>
    </location>
</feature>
<evidence type="ECO:0000256" key="2">
    <source>
        <dbReference type="ARBA" id="ARBA00023277"/>
    </source>
</evidence>
<evidence type="ECO:0000313" key="6">
    <source>
        <dbReference type="EMBL" id="MFC5402846.1"/>
    </source>
</evidence>
<dbReference type="EMBL" id="JBHSMI010000015">
    <property type="protein sequence ID" value="MFC5402846.1"/>
    <property type="molecule type" value="Genomic_DNA"/>
</dbReference>
<keyword evidence="2" id="KW-0119">Carbohydrate metabolism</keyword>
<gene>
    <name evidence="6" type="ORF">ACFPOF_08840</name>
</gene>
<protein>
    <submittedName>
        <fullName evidence="6">Discoidin domain-containing protein</fullName>
    </submittedName>
</protein>
<evidence type="ECO:0000313" key="7">
    <source>
        <dbReference type="Proteomes" id="UP001596113"/>
    </source>
</evidence>
<organism evidence="6 7">
    <name type="scientific">Cohnella soli</name>
    <dbReference type="NCBI Taxonomy" id="425005"/>
    <lineage>
        <taxon>Bacteria</taxon>
        <taxon>Bacillati</taxon>
        <taxon>Bacillota</taxon>
        <taxon>Bacilli</taxon>
        <taxon>Bacillales</taxon>
        <taxon>Paenibacillaceae</taxon>
        <taxon>Cohnella</taxon>
    </lineage>
</organism>
<evidence type="ECO:0000256" key="3">
    <source>
        <dbReference type="ARBA" id="ARBA00023326"/>
    </source>
</evidence>
<dbReference type="RefSeq" id="WP_378131662.1">
    <property type="nucleotide sequence ID" value="NZ_JBHSMI010000015.1"/>
</dbReference>
<dbReference type="InterPro" id="IPR035953">
    <property type="entry name" value="Dextranase_N-ter"/>
</dbReference>
<dbReference type="Proteomes" id="UP001596113">
    <property type="component" value="Unassembled WGS sequence"/>
</dbReference>
<comment type="caution">
    <text evidence="6">The sequence shown here is derived from an EMBL/GenBank/DDBJ whole genome shotgun (WGS) entry which is preliminary data.</text>
</comment>
<dbReference type="InterPro" id="IPR013320">
    <property type="entry name" value="ConA-like_dom_sf"/>
</dbReference>
<dbReference type="InterPro" id="IPR054490">
    <property type="entry name" value="BT_1020-like_b-sandwich_1"/>
</dbReference>
<name>A0ABW0HP65_9BACL</name>
<dbReference type="Gene3D" id="2.160.20.10">
    <property type="entry name" value="Single-stranded right-handed beta-helix, Pectin lyase-like"/>
    <property type="match status" value="1"/>
</dbReference>
<proteinExistence type="predicted"/>